<dbReference type="Gene3D" id="3.30.310.110">
    <property type="entry name" value="XisI-like"/>
    <property type="match status" value="1"/>
</dbReference>
<dbReference type="Proteomes" id="UP000199021">
    <property type="component" value="Unassembled WGS sequence"/>
</dbReference>
<organism evidence="1 2">
    <name type="scientific">Neolewinella agarilytica</name>
    <dbReference type="NCBI Taxonomy" id="478744"/>
    <lineage>
        <taxon>Bacteria</taxon>
        <taxon>Pseudomonadati</taxon>
        <taxon>Bacteroidota</taxon>
        <taxon>Saprospiria</taxon>
        <taxon>Saprospirales</taxon>
        <taxon>Lewinellaceae</taxon>
        <taxon>Neolewinella</taxon>
    </lineage>
</organism>
<dbReference type="EMBL" id="FOFB01000003">
    <property type="protein sequence ID" value="SEP85933.1"/>
    <property type="molecule type" value="Genomic_DNA"/>
</dbReference>
<dbReference type="STRING" id="478744.SAMN05444359_10347"/>
<dbReference type="RefSeq" id="WP_090165479.1">
    <property type="nucleotide sequence ID" value="NZ_FOFB01000003.1"/>
</dbReference>
<evidence type="ECO:0000313" key="2">
    <source>
        <dbReference type="Proteomes" id="UP000199021"/>
    </source>
</evidence>
<dbReference type="InterPro" id="IPR014968">
    <property type="entry name" value="XisI"/>
</dbReference>
<protein>
    <submittedName>
        <fullName evidence="1">XisI protein</fullName>
    </submittedName>
</protein>
<sequence>MEKVTQLKKQLRKYLQDWVDYHPDEQTGVPLSVVESESDGHFFLLEYGQGTEGWVHFLMVHLQVTDTGKIVLLQNNTDIEPLRELEEYGVMPKDLTIGWATEKKVGTEQQKAA</sequence>
<dbReference type="InParanoid" id="A0A1H9BB94"/>
<name>A0A1H9BB94_9BACT</name>
<dbReference type="InterPro" id="IPR035943">
    <property type="entry name" value="XisI-like_sf"/>
</dbReference>
<reference evidence="2" key="1">
    <citation type="submission" date="2016-10" db="EMBL/GenBank/DDBJ databases">
        <authorList>
            <person name="Varghese N."/>
            <person name="Submissions S."/>
        </authorList>
    </citation>
    <scope>NUCLEOTIDE SEQUENCE [LARGE SCALE GENOMIC DNA]</scope>
    <source>
        <strain evidence="2">DSM 24740</strain>
    </source>
</reference>
<accession>A0A1H9BB94</accession>
<dbReference type="AlphaFoldDB" id="A0A1H9BB94"/>
<evidence type="ECO:0000313" key="1">
    <source>
        <dbReference type="EMBL" id="SEP85933.1"/>
    </source>
</evidence>
<proteinExistence type="predicted"/>
<dbReference type="SUPFAM" id="SSF143847">
    <property type="entry name" value="XisI-like"/>
    <property type="match status" value="1"/>
</dbReference>
<keyword evidence="2" id="KW-1185">Reference proteome</keyword>
<dbReference type="OrthoDB" id="961570at2"/>
<gene>
    <name evidence="1" type="ORF">SAMN05444359_10347</name>
</gene>
<dbReference type="Pfam" id="PF08869">
    <property type="entry name" value="XisI"/>
    <property type="match status" value="1"/>
</dbReference>